<name>A0A2A5B943_9GAMM</name>
<proteinExistence type="inferred from homology"/>
<evidence type="ECO:0000256" key="4">
    <source>
        <dbReference type="ARBA" id="ARBA00022827"/>
    </source>
</evidence>
<evidence type="ECO:0000256" key="7">
    <source>
        <dbReference type="ARBA" id="ARBA00023033"/>
    </source>
</evidence>
<comment type="cofactor">
    <cofactor evidence="1">
        <name>FAD</name>
        <dbReference type="ChEBI" id="CHEBI:57692"/>
    </cofactor>
</comment>
<dbReference type="FunFam" id="3.50.50.60:FF:000228">
    <property type="entry name" value="FAD-containing monooxygenase EthA"/>
    <property type="match status" value="1"/>
</dbReference>
<dbReference type="PANTHER" id="PTHR43872:SF1">
    <property type="entry name" value="MONOOXYGENASE, PUTATIVE (AFU_ORTHOLOGUE AFUA_8G02570)-RELATED"/>
    <property type="match status" value="1"/>
</dbReference>
<evidence type="ECO:0000313" key="8">
    <source>
        <dbReference type="EMBL" id="PCJ28002.1"/>
    </source>
</evidence>
<comment type="caution">
    <text evidence="8">The sequence shown here is derived from an EMBL/GenBank/DDBJ whole genome shotgun (WGS) entry which is preliminary data.</text>
</comment>
<dbReference type="PANTHER" id="PTHR43872">
    <property type="entry name" value="MONOOXYGENASE, PUTATIVE (AFU_ORTHOLOGUE AFUA_8G02570)-RELATED"/>
    <property type="match status" value="1"/>
</dbReference>
<reference evidence="9" key="1">
    <citation type="submission" date="2017-08" db="EMBL/GenBank/DDBJ databases">
        <title>A dynamic microbial community with high functional redundancy inhabits the cold, oxic subseafloor aquifer.</title>
        <authorList>
            <person name="Tully B.J."/>
            <person name="Wheat C.G."/>
            <person name="Glazer B.T."/>
            <person name="Huber J.A."/>
        </authorList>
    </citation>
    <scope>NUCLEOTIDE SEQUENCE [LARGE SCALE GENOMIC DNA]</scope>
</reference>
<evidence type="ECO:0000256" key="1">
    <source>
        <dbReference type="ARBA" id="ARBA00001974"/>
    </source>
</evidence>
<keyword evidence="3" id="KW-0285">Flavoprotein</keyword>
<evidence type="ECO:0000256" key="3">
    <source>
        <dbReference type="ARBA" id="ARBA00022630"/>
    </source>
</evidence>
<evidence type="ECO:0000256" key="6">
    <source>
        <dbReference type="ARBA" id="ARBA00023002"/>
    </source>
</evidence>
<dbReference type="AlphaFoldDB" id="A0A2A5B943"/>
<sequence length="491" mass="55384">MNHFDVVIVGAGLSGIGAAYHLQDKCPGKTFAILEGREAIGGTWDLFRYPGIRSDSDMHTLGYNFKPWIDAKAIADGPSIRKYVNETADENNIRQHIRFNRRVTSASWSTKTALWTVQVELVDSSETMEYSCNFLFMCGGYYNYDEGYTPEFKSADAFKGVVIHPQFWPEDFEYKGKRVIVIGSGATAMTLVPAMAEGGAQVTMLQRSPTYVVSRPAQDKIANVLRKFLPESWAYAITRFKNIQLGNIFLRRALAKPEKTKDMLLKMVRKAMPDIDVDTHFTPSYNPWDQRLCLIPDDDLYNVINKGLAKVVTNHIDCFTEKGIRLVSGEELEADIIVTATGLKLSVANGLKLYVDGETVNIPETVSYKGMMYSGVPNLVQTFGYINASWTLRADMIAQYSCQLLNHMDSLGLRQCTPIIGERDKDMELRPWISDFTSGYMQRMMHLLPKQGEGPWENIQNYARDKKQQFEAPLDDGAMQFTNPVKETKAA</sequence>
<evidence type="ECO:0000256" key="2">
    <source>
        <dbReference type="ARBA" id="ARBA00010139"/>
    </source>
</evidence>
<keyword evidence="6" id="KW-0560">Oxidoreductase</keyword>
<dbReference type="GO" id="GO:0004499">
    <property type="term" value="F:N,N-dimethylaniline monooxygenase activity"/>
    <property type="evidence" value="ECO:0007669"/>
    <property type="project" value="InterPro"/>
</dbReference>
<dbReference type="SUPFAM" id="SSF51905">
    <property type="entry name" value="FAD/NAD(P)-binding domain"/>
    <property type="match status" value="1"/>
</dbReference>
<organism evidence="8 9">
    <name type="scientific">SAR86 cluster bacterium</name>
    <dbReference type="NCBI Taxonomy" id="2030880"/>
    <lineage>
        <taxon>Bacteria</taxon>
        <taxon>Pseudomonadati</taxon>
        <taxon>Pseudomonadota</taxon>
        <taxon>Gammaproteobacteria</taxon>
        <taxon>SAR86 cluster</taxon>
    </lineage>
</organism>
<keyword evidence="5" id="KW-0521">NADP</keyword>
<dbReference type="InterPro" id="IPR051820">
    <property type="entry name" value="FAD-binding_MO"/>
</dbReference>
<dbReference type="GO" id="GO:0050660">
    <property type="term" value="F:flavin adenine dinucleotide binding"/>
    <property type="evidence" value="ECO:0007669"/>
    <property type="project" value="InterPro"/>
</dbReference>
<dbReference type="EMBL" id="NVVJ01000004">
    <property type="protein sequence ID" value="PCJ28002.1"/>
    <property type="molecule type" value="Genomic_DNA"/>
</dbReference>
<dbReference type="Pfam" id="PF00743">
    <property type="entry name" value="FMO-like"/>
    <property type="match status" value="1"/>
</dbReference>
<gene>
    <name evidence="8" type="ORF">COA96_02235</name>
</gene>
<evidence type="ECO:0000313" key="9">
    <source>
        <dbReference type="Proteomes" id="UP000218327"/>
    </source>
</evidence>
<keyword evidence="7 8" id="KW-0503">Monooxygenase</keyword>
<evidence type="ECO:0000256" key="5">
    <source>
        <dbReference type="ARBA" id="ARBA00022857"/>
    </source>
</evidence>
<dbReference type="Proteomes" id="UP000218327">
    <property type="component" value="Unassembled WGS sequence"/>
</dbReference>
<keyword evidence="4" id="KW-0274">FAD</keyword>
<dbReference type="Gene3D" id="3.50.50.60">
    <property type="entry name" value="FAD/NAD(P)-binding domain"/>
    <property type="match status" value="3"/>
</dbReference>
<comment type="similarity">
    <text evidence="2">Belongs to the FAD-binding monooxygenase family.</text>
</comment>
<protein>
    <submittedName>
        <fullName evidence="8">FAD-containing monooxygenase EthA</fullName>
    </submittedName>
</protein>
<accession>A0A2A5B943</accession>
<dbReference type="PRINTS" id="PR00411">
    <property type="entry name" value="PNDRDTASEI"/>
</dbReference>
<dbReference type="InterPro" id="IPR036188">
    <property type="entry name" value="FAD/NAD-bd_sf"/>
</dbReference>
<dbReference type="GO" id="GO:0050661">
    <property type="term" value="F:NADP binding"/>
    <property type="evidence" value="ECO:0007669"/>
    <property type="project" value="InterPro"/>
</dbReference>
<dbReference type="InterPro" id="IPR020946">
    <property type="entry name" value="Flavin_mOase-like"/>
</dbReference>
<dbReference type="Pfam" id="PF13450">
    <property type="entry name" value="NAD_binding_8"/>
    <property type="match status" value="1"/>
</dbReference>